<gene>
    <name evidence="1" type="ORF">GA0070613_2127</name>
</gene>
<evidence type="ECO:0000313" key="1">
    <source>
        <dbReference type="EMBL" id="SCG52110.1"/>
    </source>
</evidence>
<protein>
    <submittedName>
        <fullName evidence="1">Uncharacterized protein</fullName>
    </submittedName>
</protein>
<sequence>MTEGDIMELELMGERASFDGFIYVGVNGIQRVVIEFYDNSWDEPVHEFRHEITRVLDVLVALALETGARLFDVADPDKSNLTTSQALDLLAPANPPDVG</sequence>
<dbReference type="AlphaFoldDB" id="A0A1C5I1I5"/>
<reference evidence="2" key="1">
    <citation type="submission" date="2016-06" db="EMBL/GenBank/DDBJ databases">
        <authorList>
            <person name="Varghese N."/>
            <person name="Submissions Spin"/>
        </authorList>
    </citation>
    <scope>NUCLEOTIDE SEQUENCE [LARGE SCALE GENOMIC DNA]</scope>
    <source>
        <strain evidence="2">DSM 43819</strain>
    </source>
</reference>
<dbReference type="EMBL" id="LT607754">
    <property type="protein sequence ID" value="SCG52110.1"/>
    <property type="molecule type" value="Genomic_DNA"/>
</dbReference>
<evidence type="ECO:0000313" key="2">
    <source>
        <dbReference type="Proteomes" id="UP000198221"/>
    </source>
</evidence>
<dbReference type="Proteomes" id="UP000198221">
    <property type="component" value="Chromosome I"/>
</dbReference>
<proteinExistence type="predicted"/>
<organism evidence="1 2">
    <name type="scientific">Micromonospora inositola</name>
    <dbReference type="NCBI Taxonomy" id="47865"/>
    <lineage>
        <taxon>Bacteria</taxon>
        <taxon>Bacillati</taxon>
        <taxon>Actinomycetota</taxon>
        <taxon>Actinomycetes</taxon>
        <taxon>Micromonosporales</taxon>
        <taxon>Micromonosporaceae</taxon>
        <taxon>Micromonospora</taxon>
    </lineage>
</organism>
<keyword evidence="2" id="KW-1185">Reference proteome</keyword>
<accession>A0A1C5I1I5</accession>
<name>A0A1C5I1I5_9ACTN</name>